<dbReference type="Proteomes" id="UP000321567">
    <property type="component" value="Unassembled WGS sequence"/>
</dbReference>
<evidence type="ECO:0000313" key="3">
    <source>
        <dbReference type="Proteomes" id="UP000321567"/>
    </source>
</evidence>
<evidence type="ECO:0000256" key="1">
    <source>
        <dbReference type="SAM" id="MobiDB-lite"/>
    </source>
</evidence>
<organism evidence="2 3">
    <name type="scientific">Pararhodospirillum oryzae</name>
    <dbReference type="NCBI Taxonomy" id="478448"/>
    <lineage>
        <taxon>Bacteria</taxon>
        <taxon>Pseudomonadati</taxon>
        <taxon>Pseudomonadota</taxon>
        <taxon>Alphaproteobacteria</taxon>
        <taxon>Rhodospirillales</taxon>
        <taxon>Rhodospirillaceae</taxon>
        <taxon>Pararhodospirillum</taxon>
    </lineage>
</organism>
<name>A0A512HB79_9PROT</name>
<dbReference type="AlphaFoldDB" id="A0A512HB79"/>
<feature type="region of interest" description="Disordered" evidence="1">
    <location>
        <begin position="42"/>
        <end position="70"/>
    </location>
</feature>
<gene>
    <name evidence="2" type="ORF">ROR02_28290</name>
</gene>
<sequence>MPFLRWETPVMNRARPGLPSLVRITLGVLLAASLALPEAWASGASSQGGGAGSGDRKERMTKRPRNEAELTGGELIQLETMWIPASEPGGRRQYFGMTVRLYPETGRFADACYKAPWVNEALINYFHQHPLEQASQAALDRDALRRALKALVDTVAGLGVIKTITILDGASEPPTENDADLSLVCG</sequence>
<reference evidence="2 3" key="1">
    <citation type="submission" date="2019-07" db="EMBL/GenBank/DDBJ databases">
        <title>Whole genome shotgun sequence of Rhodospirillum oryzae NBRC 107573.</title>
        <authorList>
            <person name="Hosoyama A."/>
            <person name="Uohara A."/>
            <person name="Ohji S."/>
            <person name="Ichikawa N."/>
        </authorList>
    </citation>
    <scope>NUCLEOTIDE SEQUENCE [LARGE SCALE GENOMIC DNA]</scope>
    <source>
        <strain evidence="2 3">NBRC 107573</strain>
    </source>
</reference>
<comment type="caution">
    <text evidence="2">The sequence shown here is derived from an EMBL/GenBank/DDBJ whole genome shotgun (WGS) entry which is preliminary data.</text>
</comment>
<dbReference type="EMBL" id="BJZO01000099">
    <property type="protein sequence ID" value="GEO82698.1"/>
    <property type="molecule type" value="Genomic_DNA"/>
</dbReference>
<protein>
    <submittedName>
        <fullName evidence="2">Uncharacterized protein</fullName>
    </submittedName>
</protein>
<proteinExistence type="predicted"/>
<keyword evidence="3" id="KW-1185">Reference proteome</keyword>
<accession>A0A512HB79</accession>
<evidence type="ECO:0000313" key="2">
    <source>
        <dbReference type="EMBL" id="GEO82698.1"/>
    </source>
</evidence>